<organism evidence="2">
    <name type="scientific">Graphocephala atropunctata</name>
    <dbReference type="NCBI Taxonomy" id="36148"/>
    <lineage>
        <taxon>Eukaryota</taxon>
        <taxon>Metazoa</taxon>
        <taxon>Ecdysozoa</taxon>
        <taxon>Arthropoda</taxon>
        <taxon>Hexapoda</taxon>
        <taxon>Insecta</taxon>
        <taxon>Pterygota</taxon>
        <taxon>Neoptera</taxon>
        <taxon>Paraneoptera</taxon>
        <taxon>Hemiptera</taxon>
        <taxon>Auchenorrhyncha</taxon>
        <taxon>Membracoidea</taxon>
        <taxon>Cicadellidae</taxon>
        <taxon>Cicadellinae</taxon>
        <taxon>Cicadellini</taxon>
        <taxon>Graphocephala</taxon>
    </lineage>
</organism>
<dbReference type="Pfam" id="PF02958">
    <property type="entry name" value="EcKL"/>
    <property type="match status" value="1"/>
</dbReference>
<dbReference type="PANTHER" id="PTHR11012:SF56">
    <property type="entry name" value="CHK KINASE-LIKE DOMAIN-CONTAINING PROTEIN-RELATED"/>
    <property type="match status" value="1"/>
</dbReference>
<dbReference type="SUPFAM" id="SSF56112">
    <property type="entry name" value="Protein kinase-like (PK-like)"/>
    <property type="match status" value="1"/>
</dbReference>
<evidence type="ECO:0000259" key="1">
    <source>
        <dbReference type="SMART" id="SM00587"/>
    </source>
</evidence>
<dbReference type="InterPro" id="IPR015897">
    <property type="entry name" value="CHK_kinase-like"/>
</dbReference>
<evidence type="ECO:0000313" key="2">
    <source>
        <dbReference type="EMBL" id="JAT34155.1"/>
    </source>
</evidence>
<accession>A0A1B6ME23</accession>
<dbReference type="AlphaFoldDB" id="A0A1B6ME23"/>
<dbReference type="SMART" id="SM00587">
    <property type="entry name" value="CHK"/>
    <property type="match status" value="1"/>
</dbReference>
<protein>
    <recommendedName>
        <fullName evidence="1">CHK kinase-like domain-containing protein</fullName>
    </recommendedName>
</protein>
<dbReference type="EMBL" id="GEBQ01005822">
    <property type="protein sequence ID" value="JAT34155.1"/>
    <property type="molecule type" value="Transcribed_RNA"/>
</dbReference>
<gene>
    <name evidence="2" type="ORF">g.40604</name>
</gene>
<feature type="non-terminal residue" evidence="2">
    <location>
        <position position="359"/>
    </location>
</feature>
<dbReference type="InterPro" id="IPR004119">
    <property type="entry name" value="EcKL"/>
</dbReference>
<name>A0A1B6ME23_9HEMI</name>
<feature type="domain" description="CHK kinase-like" evidence="1">
    <location>
        <begin position="123"/>
        <end position="318"/>
    </location>
</feature>
<dbReference type="Gene3D" id="3.90.1200.10">
    <property type="match status" value="1"/>
</dbReference>
<proteinExistence type="predicted"/>
<dbReference type="InterPro" id="IPR011009">
    <property type="entry name" value="Kinase-like_dom_sf"/>
</dbReference>
<dbReference type="PANTHER" id="PTHR11012">
    <property type="entry name" value="PROTEIN KINASE-LIKE DOMAIN-CONTAINING"/>
    <property type="match status" value="1"/>
</dbReference>
<reference evidence="2" key="1">
    <citation type="submission" date="2015-11" db="EMBL/GenBank/DDBJ databases">
        <title>De novo transcriptome assembly of four potential Pierce s Disease insect vectors from Arizona vineyards.</title>
        <authorList>
            <person name="Tassone E.E."/>
        </authorList>
    </citation>
    <scope>NUCLEOTIDE SEQUENCE</scope>
</reference>
<sequence>MELSTPDWLTAEFLTQSLQQDPDYQDIVIVSLTSSRALPLGEQYASCPIRVKIEYKKDPDSEELCHLSLVLKSELREGSVKEAIDGYDNSESLFYSSFLPKALSHTKYPFAAKSFFSTKSSVIVLEDLKEKGFVLGNKSKGLDIEHCRLYMTAVASLHVASLVILKEDPGYINTIGKEKFYCYGQPITYGLKTMVSSGLRCLAEYTETSDKFNKYTELIKDSSELIFDLVVEAAKPREEELNVINHGDAWINNLLFKYDDNGSPCEVKLLDFQITRLSSPLLDIVYFIWTSADDDVRTNRLEELYRYYVEVLNKNLTDINYPVSVSYKHVMDVVKRLLPMALLMSVVIQAFCGVKAVKD</sequence>